<evidence type="ECO:0000313" key="1">
    <source>
        <dbReference type="EMBL" id="KAJ8934311.1"/>
    </source>
</evidence>
<reference evidence="1" key="1">
    <citation type="journal article" date="2023" name="Insect Mol. Biol.">
        <title>Genome sequencing provides insights into the evolution of gene families encoding plant cell wall-degrading enzymes in longhorned beetles.</title>
        <authorList>
            <person name="Shin N.R."/>
            <person name="Okamura Y."/>
            <person name="Kirsch R."/>
            <person name="Pauchet Y."/>
        </authorList>
    </citation>
    <scope>NUCLEOTIDE SEQUENCE</scope>
    <source>
        <strain evidence="1">AMC_N1</strain>
    </source>
</reference>
<comment type="caution">
    <text evidence="1">The sequence shown here is derived from an EMBL/GenBank/DDBJ whole genome shotgun (WGS) entry which is preliminary data.</text>
</comment>
<dbReference type="Proteomes" id="UP001162162">
    <property type="component" value="Unassembled WGS sequence"/>
</dbReference>
<dbReference type="PANTHER" id="PTHR31511:SF12">
    <property type="entry name" value="RHO TERMINATION FACTOR N-TERMINAL DOMAIN-CONTAINING PROTEIN"/>
    <property type="match status" value="1"/>
</dbReference>
<dbReference type="SUPFAM" id="SSF56672">
    <property type="entry name" value="DNA/RNA polymerases"/>
    <property type="match status" value="1"/>
</dbReference>
<dbReference type="PANTHER" id="PTHR31511">
    <property type="entry name" value="PROTEIN CBG23764"/>
    <property type="match status" value="1"/>
</dbReference>
<gene>
    <name evidence="1" type="ORF">NQ318_002902</name>
</gene>
<sequence length="122" mass="13760">MDAMLKITKQKLELLTDVDMILIIEKGIRGGVAQVSNRYSQANNRYMGDAFNKGEVKKYIMYYDVNNLYGDGMSYPLPEGGFEWVPLEEFDSIDIRNISENSKVGYILEVISSTQLNSAAGF</sequence>
<dbReference type="AlphaFoldDB" id="A0AAV8X6J1"/>
<proteinExistence type="predicted"/>
<protein>
    <recommendedName>
        <fullName evidence="3">DNA-directed DNA polymerase</fullName>
    </recommendedName>
</protein>
<organism evidence="1 2">
    <name type="scientific">Aromia moschata</name>
    <dbReference type="NCBI Taxonomy" id="1265417"/>
    <lineage>
        <taxon>Eukaryota</taxon>
        <taxon>Metazoa</taxon>
        <taxon>Ecdysozoa</taxon>
        <taxon>Arthropoda</taxon>
        <taxon>Hexapoda</taxon>
        <taxon>Insecta</taxon>
        <taxon>Pterygota</taxon>
        <taxon>Neoptera</taxon>
        <taxon>Endopterygota</taxon>
        <taxon>Coleoptera</taxon>
        <taxon>Polyphaga</taxon>
        <taxon>Cucujiformia</taxon>
        <taxon>Chrysomeloidea</taxon>
        <taxon>Cerambycidae</taxon>
        <taxon>Cerambycinae</taxon>
        <taxon>Callichromatini</taxon>
        <taxon>Aromia</taxon>
    </lineage>
</organism>
<evidence type="ECO:0000313" key="2">
    <source>
        <dbReference type="Proteomes" id="UP001162162"/>
    </source>
</evidence>
<accession>A0AAV8X6J1</accession>
<keyword evidence="2" id="KW-1185">Reference proteome</keyword>
<name>A0AAV8X6J1_9CUCU</name>
<dbReference type="GO" id="GO:0071897">
    <property type="term" value="P:DNA biosynthetic process"/>
    <property type="evidence" value="ECO:0007669"/>
    <property type="project" value="UniProtKB-ARBA"/>
</dbReference>
<dbReference type="EMBL" id="JAPWTK010001049">
    <property type="protein sequence ID" value="KAJ8934311.1"/>
    <property type="molecule type" value="Genomic_DNA"/>
</dbReference>
<evidence type="ECO:0008006" key="3">
    <source>
        <dbReference type="Google" id="ProtNLM"/>
    </source>
</evidence>
<dbReference type="InterPro" id="IPR043502">
    <property type="entry name" value="DNA/RNA_pol_sf"/>
</dbReference>